<organism evidence="6">
    <name type="scientific">freshwater metagenome</name>
    <dbReference type="NCBI Taxonomy" id="449393"/>
    <lineage>
        <taxon>unclassified sequences</taxon>
        <taxon>metagenomes</taxon>
        <taxon>ecological metagenomes</taxon>
    </lineage>
</organism>
<dbReference type="GO" id="GO:0003727">
    <property type="term" value="F:single-stranded RNA binding"/>
    <property type="evidence" value="ECO:0007669"/>
    <property type="project" value="InterPro"/>
</dbReference>
<dbReference type="SUPFAM" id="SSF55174">
    <property type="entry name" value="Alpha-L RNA-binding motif"/>
    <property type="match status" value="1"/>
</dbReference>
<dbReference type="GO" id="GO:0003677">
    <property type="term" value="F:DNA binding"/>
    <property type="evidence" value="ECO:0007669"/>
    <property type="project" value="UniProtKB-KW"/>
</dbReference>
<dbReference type="PIRSF" id="PIRSF016821">
    <property type="entry name" value="HSP15"/>
    <property type="match status" value="1"/>
</dbReference>
<reference evidence="6" key="1">
    <citation type="submission" date="2020-05" db="EMBL/GenBank/DDBJ databases">
        <authorList>
            <person name="Chiriac C."/>
            <person name="Salcher M."/>
            <person name="Ghai R."/>
            <person name="Kavagutti S V."/>
        </authorList>
    </citation>
    <scope>NUCLEOTIDE SEQUENCE</scope>
</reference>
<dbReference type="Gene3D" id="3.10.290.10">
    <property type="entry name" value="RNA-binding S4 domain"/>
    <property type="match status" value="1"/>
</dbReference>
<accession>A0A6J7G7W8</accession>
<feature type="region of interest" description="Disordered" evidence="4">
    <location>
        <begin position="102"/>
        <end position="136"/>
    </location>
</feature>
<dbReference type="PROSITE" id="PS50889">
    <property type="entry name" value="S4"/>
    <property type="match status" value="1"/>
</dbReference>
<dbReference type="GO" id="GO:0034605">
    <property type="term" value="P:cellular response to heat"/>
    <property type="evidence" value="ECO:0007669"/>
    <property type="project" value="InterPro"/>
</dbReference>
<keyword evidence="3" id="KW-0238">DNA-binding</keyword>
<dbReference type="InterPro" id="IPR002942">
    <property type="entry name" value="S4_RNA-bd"/>
</dbReference>
<dbReference type="GO" id="GO:0043023">
    <property type="term" value="F:ribosomal large subunit binding"/>
    <property type="evidence" value="ECO:0007669"/>
    <property type="project" value="InterPro"/>
</dbReference>
<keyword evidence="2" id="KW-0694">RNA-binding</keyword>
<dbReference type="EMBL" id="CAFBMK010000016">
    <property type="protein sequence ID" value="CAB4899519.1"/>
    <property type="molecule type" value="Genomic_DNA"/>
</dbReference>
<proteinExistence type="inferred from homology"/>
<dbReference type="AlphaFoldDB" id="A0A6J7G7W8"/>
<evidence type="ECO:0000256" key="4">
    <source>
        <dbReference type="SAM" id="MobiDB-lite"/>
    </source>
</evidence>
<comment type="similarity">
    <text evidence="1">Belongs to the HSP15 family.</text>
</comment>
<dbReference type="InterPro" id="IPR036986">
    <property type="entry name" value="S4_RNA-bd_sf"/>
</dbReference>
<name>A0A6J7G7W8_9ZZZZ</name>
<gene>
    <name evidence="6" type="ORF">UFOPK3564_00488</name>
</gene>
<evidence type="ECO:0000256" key="3">
    <source>
        <dbReference type="ARBA" id="ARBA00023125"/>
    </source>
</evidence>
<dbReference type="InterPro" id="IPR025708">
    <property type="entry name" value="HSP15"/>
</dbReference>
<protein>
    <submittedName>
        <fullName evidence="6">Unannotated protein</fullName>
    </submittedName>
</protein>
<evidence type="ECO:0000256" key="1">
    <source>
        <dbReference type="ARBA" id="ARBA00008396"/>
    </source>
</evidence>
<evidence type="ECO:0000259" key="5">
    <source>
        <dbReference type="SMART" id="SM00363"/>
    </source>
</evidence>
<evidence type="ECO:0000256" key="2">
    <source>
        <dbReference type="ARBA" id="ARBA00022884"/>
    </source>
</evidence>
<dbReference type="Pfam" id="PF01479">
    <property type="entry name" value="S4"/>
    <property type="match status" value="1"/>
</dbReference>
<feature type="domain" description="RNA-binding S4" evidence="5">
    <location>
        <begin position="11"/>
        <end position="73"/>
    </location>
</feature>
<sequence>MAEPREPLERQRIDTWLWVARFVKTRALAVDAVKGGRVHVNGGRVKPSKEVRPGDRVEVLVGEDRHRVDVLGLARRRGPATEAQLLYEEHEEDRAERLLRAEQRRLAAPSGFQGAGRPTKRDRRRYEAGPGGRGRG</sequence>
<dbReference type="CDD" id="cd00165">
    <property type="entry name" value="S4"/>
    <property type="match status" value="1"/>
</dbReference>
<dbReference type="SMART" id="SM00363">
    <property type="entry name" value="S4"/>
    <property type="match status" value="1"/>
</dbReference>
<evidence type="ECO:0000313" key="6">
    <source>
        <dbReference type="EMBL" id="CAB4899519.1"/>
    </source>
</evidence>